<dbReference type="RefSeq" id="WP_016114889.1">
    <property type="nucleotide sequence ID" value="NZ_CP189809.1"/>
</dbReference>
<dbReference type="AlphaFoldDB" id="A0A1Y3M8Q7"/>
<evidence type="ECO:0000313" key="2">
    <source>
        <dbReference type="Proteomes" id="UP000195321"/>
    </source>
</evidence>
<organism evidence="1 2">
    <name type="scientific">Bacillus pseudomycoides</name>
    <dbReference type="NCBI Taxonomy" id="64104"/>
    <lineage>
        <taxon>Bacteria</taxon>
        <taxon>Bacillati</taxon>
        <taxon>Bacillota</taxon>
        <taxon>Bacilli</taxon>
        <taxon>Bacillales</taxon>
        <taxon>Bacillaceae</taxon>
        <taxon>Bacillus</taxon>
        <taxon>Bacillus cereus group</taxon>
    </lineage>
</organism>
<protein>
    <submittedName>
        <fullName evidence="1">Uncharacterized protein</fullName>
    </submittedName>
</protein>
<dbReference type="Proteomes" id="UP000195321">
    <property type="component" value="Unassembled WGS sequence"/>
</dbReference>
<gene>
    <name evidence="1" type="ORF">BW425_25595</name>
</gene>
<sequence>MGEAASTDYHLSFIGTFLNKASIFNRFFSLEQLAILNIHFESIKHAKTSADREFWIEKAESYIREENLFLFLYHPIKNRTFHPMIKDIQFESFGYVDFRKLWIK</sequence>
<comment type="caution">
    <text evidence="1">The sequence shown here is derived from an EMBL/GenBank/DDBJ whole genome shotgun (WGS) entry which is preliminary data.</text>
</comment>
<accession>A0A1Y3M8Q7</accession>
<dbReference type="EMBL" id="MWPX01000061">
    <property type="protein sequence ID" value="OUM46104.1"/>
    <property type="molecule type" value="Genomic_DNA"/>
</dbReference>
<reference evidence="1 2" key="1">
    <citation type="submission" date="2017-02" db="EMBL/GenBank/DDBJ databases">
        <title>Bacillus pseudomycoides isolate FSL K6-0042.</title>
        <authorList>
            <person name="Kovac J."/>
        </authorList>
    </citation>
    <scope>NUCLEOTIDE SEQUENCE [LARGE SCALE GENOMIC DNA]</scope>
    <source>
        <strain evidence="1 2">FSL K6-0042</strain>
    </source>
</reference>
<evidence type="ECO:0000313" key="1">
    <source>
        <dbReference type="EMBL" id="OUM46104.1"/>
    </source>
</evidence>
<proteinExistence type="predicted"/>
<name>A0A1Y3M8Q7_9BACI</name>